<dbReference type="PANTHER" id="PTHR43407:SF1">
    <property type="entry name" value="LENGSIN"/>
    <property type="match status" value="1"/>
</dbReference>
<evidence type="ECO:0000256" key="2">
    <source>
        <dbReference type="ARBA" id="ARBA00012937"/>
    </source>
</evidence>
<dbReference type="SMART" id="SM01230">
    <property type="entry name" value="Gln-synt_C"/>
    <property type="match status" value="1"/>
</dbReference>
<accession>A0ABY8EGG2</accession>
<dbReference type="InterPro" id="IPR008146">
    <property type="entry name" value="Gln_synth_cat_dom"/>
</dbReference>
<reference evidence="6 7" key="1">
    <citation type="submission" date="2023-03" db="EMBL/GenBank/DDBJ databases">
        <title>Complete genome sequence of Tepidibacter sp. SWIR-1, isolated from a deep-sea hydrothermal vent.</title>
        <authorList>
            <person name="Li X."/>
        </authorList>
    </citation>
    <scope>NUCLEOTIDE SEQUENCE [LARGE SCALE GENOMIC DNA]</scope>
    <source>
        <strain evidence="6 7">SWIR-1</strain>
    </source>
</reference>
<dbReference type="EC" id="6.3.1.2" evidence="2"/>
<dbReference type="Pfam" id="PF00120">
    <property type="entry name" value="Gln-synt_C"/>
    <property type="match status" value="1"/>
</dbReference>
<protein>
    <recommendedName>
        <fullName evidence="2">glutamine synthetase</fullName>
        <ecNumber evidence="2">6.3.1.2</ecNumber>
    </recommendedName>
</protein>
<sequence length="640" mass="73105">MLKELKKDTLSKLIYFIPKDKHSVEDVKEILNNHPEIEFVSLVGIDLRGNDTDEKIPSSVFLEDIDTFIQTGIQTDGSSVVLDNIATLNDAKVEIIPDKDVDWFVDYNFQNSNDETHLPVGTLRIPSFLVHNGNRVCSRSILKKSIDNFKKEILGLLCKNTAVLNSVGIEDCDEIKEIVLTSATELEFWVNTPEDKADEEKLSTSQNLKEQYWKRTQGTVRTALEKSIYLMEKYGVNPEMGHKEVGGITSVINSRGKSNHVMEQLEIDWKYSDAIQAADNELIIRNLVNDVFKHYGLEVTFAAKPIEGVAGSGEHTHLGVAAKLSNGKIVNLFSPSDMNAEYASPIGFGALMGILKNYEMLNPFVTSSNDALNRLKPGFEAPICIVSSLGKSVDNPSRNRSILVGLIRDLENPLATRFELRAPNPMSNTYIIIAASYQVMLDGIKYAVENKKTSKELEIEFSKKSGEITGYLEKHREYRSEEDVFEFYTEEQRNNLFGTPPKTVWENAKNFILHENKKKALTYNDVFTEQTIDSFRQSIINQWLRELKDRIISENMEIVRSCKKAHFEDVTDLDIVNWQKIHTLRCYLMKDKTDEKSLFTRIRDSIDEQDYDLVSTLQVEMNEKIKLLKELYITYKKNLF</sequence>
<evidence type="ECO:0000313" key="7">
    <source>
        <dbReference type="Proteomes" id="UP001222800"/>
    </source>
</evidence>
<evidence type="ECO:0000256" key="3">
    <source>
        <dbReference type="PROSITE-ProRule" id="PRU01331"/>
    </source>
</evidence>
<feature type="domain" description="GS catalytic" evidence="5">
    <location>
        <begin position="138"/>
        <end position="562"/>
    </location>
</feature>
<keyword evidence="7" id="KW-1185">Reference proteome</keyword>
<dbReference type="Gene3D" id="3.30.590.10">
    <property type="entry name" value="Glutamine synthetase/guanido kinase, catalytic domain"/>
    <property type="match status" value="1"/>
</dbReference>
<evidence type="ECO:0000256" key="1">
    <source>
        <dbReference type="ARBA" id="ARBA00009897"/>
    </source>
</evidence>
<dbReference type="RefSeq" id="WP_277734300.1">
    <property type="nucleotide sequence ID" value="NZ_CP120733.1"/>
</dbReference>
<dbReference type="SUPFAM" id="SSF55931">
    <property type="entry name" value="Glutamine synthetase/guanido kinase"/>
    <property type="match status" value="1"/>
</dbReference>
<evidence type="ECO:0000256" key="4">
    <source>
        <dbReference type="RuleBase" id="RU000384"/>
    </source>
</evidence>
<gene>
    <name evidence="6" type="ORF">P4S50_08150</name>
</gene>
<name>A0ABY8EGG2_9FIRM</name>
<evidence type="ECO:0000313" key="6">
    <source>
        <dbReference type="EMBL" id="WFD12037.1"/>
    </source>
</evidence>
<dbReference type="PROSITE" id="PS51987">
    <property type="entry name" value="GS_CATALYTIC"/>
    <property type="match status" value="1"/>
</dbReference>
<dbReference type="EMBL" id="CP120733">
    <property type="protein sequence ID" value="WFD12037.1"/>
    <property type="molecule type" value="Genomic_DNA"/>
</dbReference>
<proteinExistence type="inferred from homology"/>
<dbReference type="InterPro" id="IPR014746">
    <property type="entry name" value="Gln_synth/guanido_kin_cat_dom"/>
</dbReference>
<evidence type="ECO:0000259" key="5">
    <source>
        <dbReference type="PROSITE" id="PS51987"/>
    </source>
</evidence>
<dbReference type="PANTHER" id="PTHR43407">
    <property type="entry name" value="GLUTAMINE SYNTHETASE"/>
    <property type="match status" value="1"/>
</dbReference>
<comment type="similarity">
    <text evidence="1 3 4">Belongs to the glutamine synthetase family.</text>
</comment>
<dbReference type="Proteomes" id="UP001222800">
    <property type="component" value="Chromosome"/>
</dbReference>
<organism evidence="6 7">
    <name type="scientific">Tepidibacter hydrothermalis</name>
    <dbReference type="NCBI Taxonomy" id="3036126"/>
    <lineage>
        <taxon>Bacteria</taxon>
        <taxon>Bacillati</taxon>
        <taxon>Bacillota</taxon>
        <taxon>Clostridia</taxon>
        <taxon>Peptostreptococcales</taxon>
        <taxon>Peptostreptococcaceae</taxon>
        <taxon>Tepidibacter</taxon>
    </lineage>
</organism>